<protein>
    <submittedName>
        <fullName evidence="1">4958_t:CDS:1</fullName>
    </submittedName>
</protein>
<accession>A0ACA9KEH7</accession>
<dbReference type="Proteomes" id="UP000789525">
    <property type="component" value="Unassembled WGS sequence"/>
</dbReference>
<organism evidence="1 2">
    <name type="scientific">Acaulospora colombiana</name>
    <dbReference type="NCBI Taxonomy" id="27376"/>
    <lineage>
        <taxon>Eukaryota</taxon>
        <taxon>Fungi</taxon>
        <taxon>Fungi incertae sedis</taxon>
        <taxon>Mucoromycota</taxon>
        <taxon>Glomeromycotina</taxon>
        <taxon>Glomeromycetes</taxon>
        <taxon>Diversisporales</taxon>
        <taxon>Acaulosporaceae</taxon>
        <taxon>Acaulospora</taxon>
    </lineage>
</organism>
<evidence type="ECO:0000313" key="2">
    <source>
        <dbReference type="Proteomes" id="UP000789525"/>
    </source>
</evidence>
<gene>
    <name evidence="1" type="ORF">ACOLOM_LOCUS1461</name>
</gene>
<keyword evidence="2" id="KW-1185">Reference proteome</keyword>
<reference evidence="1" key="1">
    <citation type="submission" date="2021-06" db="EMBL/GenBank/DDBJ databases">
        <authorList>
            <person name="Kallberg Y."/>
            <person name="Tangrot J."/>
            <person name="Rosling A."/>
        </authorList>
    </citation>
    <scope>NUCLEOTIDE SEQUENCE</scope>
    <source>
        <strain evidence="1">CL356</strain>
    </source>
</reference>
<proteinExistence type="predicted"/>
<name>A0ACA9KEH7_9GLOM</name>
<comment type="caution">
    <text evidence="1">The sequence shown here is derived from an EMBL/GenBank/DDBJ whole genome shotgun (WGS) entry which is preliminary data.</text>
</comment>
<sequence>MNTSEYETIAEPFTYLQDVNFVEYSNENENCINDLRTSNYETFPNDNNSMSNFLASFETTENLSPRKADPHNVLETLNLNRLLQAELDRVREGIDAAIQRNISLQARLSQLRQEETAISEKTILTSSASQRTFGPPFFVDTDGNTPPENEDETNEQPLVFKSTRWTQYEKEALRRGIQDHNMKREALKALKEYEMKLFLYIELLIRKANKILWRMWNGRNWQNNT</sequence>
<dbReference type="EMBL" id="CAJVPT010001731">
    <property type="protein sequence ID" value="CAG8467889.1"/>
    <property type="molecule type" value="Genomic_DNA"/>
</dbReference>
<evidence type="ECO:0000313" key="1">
    <source>
        <dbReference type="EMBL" id="CAG8467889.1"/>
    </source>
</evidence>